<keyword evidence="1" id="KW-1133">Transmembrane helix</keyword>
<organism evidence="3 4">
    <name type="scientific">Aphanomyces stellatus</name>
    <dbReference type="NCBI Taxonomy" id="120398"/>
    <lineage>
        <taxon>Eukaryota</taxon>
        <taxon>Sar</taxon>
        <taxon>Stramenopiles</taxon>
        <taxon>Oomycota</taxon>
        <taxon>Saprolegniomycetes</taxon>
        <taxon>Saprolegniales</taxon>
        <taxon>Verrucalvaceae</taxon>
        <taxon>Aphanomyces</taxon>
    </lineage>
</organism>
<reference evidence="2" key="2">
    <citation type="submission" date="2019-06" db="EMBL/GenBank/DDBJ databases">
        <title>Genomics analysis of Aphanomyces spp. identifies a new class of oomycete effector associated with host adaptation.</title>
        <authorList>
            <person name="Gaulin E."/>
        </authorList>
    </citation>
    <scope>NUCLEOTIDE SEQUENCE</scope>
    <source>
        <strain evidence="2">CBS 578.67</strain>
    </source>
</reference>
<evidence type="ECO:0000256" key="1">
    <source>
        <dbReference type="SAM" id="Phobius"/>
    </source>
</evidence>
<evidence type="ECO:0000313" key="2">
    <source>
        <dbReference type="EMBL" id="KAF0684905.1"/>
    </source>
</evidence>
<sequence length="112" mass="11478">MGGSSAGATVLCVLSHPSFPNSLRITPTTLIMIAALFCLVGVVAAAIGITAAKTKRPTNKHAKRAAVVHVGGSILVTDDNNAACDVTYLSIETPSADTRTFHAKLSAMEASI</sequence>
<protein>
    <submittedName>
        <fullName evidence="3">Aste57867_23149 protein</fullName>
    </submittedName>
</protein>
<accession>A0A485LNM6</accession>
<keyword evidence="1" id="KW-0472">Membrane</keyword>
<feature type="transmembrane region" description="Helical" evidence="1">
    <location>
        <begin position="30"/>
        <end position="52"/>
    </location>
</feature>
<dbReference type="AlphaFoldDB" id="A0A485LNM6"/>
<reference evidence="3 4" key="1">
    <citation type="submission" date="2019-03" db="EMBL/GenBank/DDBJ databases">
        <authorList>
            <person name="Gaulin E."/>
            <person name="Dumas B."/>
        </authorList>
    </citation>
    <scope>NUCLEOTIDE SEQUENCE [LARGE SCALE GENOMIC DNA]</scope>
    <source>
        <strain evidence="3">CBS 568.67</strain>
    </source>
</reference>
<gene>
    <name evidence="3" type="primary">Aste57867_23149</name>
    <name evidence="2" type="ORF">As57867_023078</name>
    <name evidence="3" type="ORF">ASTE57867_23149</name>
</gene>
<dbReference type="Proteomes" id="UP000332933">
    <property type="component" value="Unassembled WGS sequence"/>
</dbReference>
<name>A0A485LNM6_9STRA</name>
<keyword evidence="1" id="KW-0812">Transmembrane</keyword>
<proteinExistence type="predicted"/>
<evidence type="ECO:0000313" key="3">
    <source>
        <dbReference type="EMBL" id="VFT99797.1"/>
    </source>
</evidence>
<evidence type="ECO:0000313" key="4">
    <source>
        <dbReference type="Proteomes" id="UP000332933"/>
    </source>
</evidence>
<dbReference type="EMBL" id="VJMH01007229">
    <property type="protein sequence ID" value="KAF0684905.1"/>
    <property type="molecule type" value="Genomic_DNA"/>
</dbReference>
<keyword evidence="4" id="KW-1185">Reference proteome</keyword>
<dbReference type="EMBL" id="CAADRA010007255">
    <property type="protein sequence ID" value="VFT99797.1"/>
    <property type="molecule type" value="Genomic_DNA"/>
</dbReference>